<dbReference type="EMBL" id="JBHUDX010000033">
    <property type="protein sequence ID" value="MFD1659381.1"/>
    <property type="molecule type" value="Genomic_DNA"/>
</dbReference>
<dbReference type="Pfam" id="PF18844">
    <property type="entry name" value="baeRF_family2"/>
    <property type="match status" value="1"/>
</dbReference>
<accession>A0ABW4ISA6</accession>
<reference evidence="3" key="1">
    <citation type="journal article" date="2019" name="Int. J. Syst. Evol. Microbiol.">
        <title>The Global Catalogue of Microorganisms (GCM) 10K type strain sequencing project: providing services to taxonomists for standard genome sequencing and annotation.</title>
        <authorList>
            <consortium name="The Broad Institute Genomics Platform"/>
            <consortium name="The Broad Institute Genome Sequencing Center for Infectious Disease"/>
            <person name="Wu L."/>
            <person name="Ma J."/>
        </authorList>
    </citation>
    <scope>NUCLEOTIDE SEQUENCE [LARGE SCALE GENOMIC DNA]</scope>
    <source>
        <strain evidence="3">CGMCC 1.12470</strain>
    </source>
</reference>
<evidence type="ECO:0008006" key="4">
    <source>
        <dbReference type="Google" id="ProtNLM"/>
    </source>
</evidence>
<evidence type="ECO:0000256" key="1">
    <source>
        <dbReference type="SAM" id="MobiDB-lite"/>
    </source>
</evidence>
<organism evidence="2 3">
    <name type="scientific">Streptomyces caeni</name>
    <dbReference type="NCBI Taxonomy" id="2307231"/>
    <lineage>
        <taxon>Bacteria</taxon>
        <taxon>Bacillati</taxon>
        <taxon>Actinomycetota</taxon>
        <taxon>Actinomycetes</taxon>
        <taxon>Kitasatosporales</taxon>
        <taxon>Streptomycetaceae</taxon>
        <taxon>Streptomyces</taxon>
    </lineage>
</organism>
<evidence type="ECO:0000313" key="3">
    <source>
        <dbReference type="Proteomes" id="UP001597261"/>
    </source>
</evidence>
<protein>
    <recommendedName>
        <fullName evidence="4">Peptide chain release factor 1</fullName>
    </recommendedName>
</protein>
<sequence length="421" mass="44911">MGPDTAAAGVTAGRGPARRGILELDEPRRGRPPERVHQAAGRPSGAPAPYAGVAMKLSFLEPLYKQPGPFASAYLDTSRDSAVEDPDAAIDLRRRHLQDTLLSEGADRDSAGAVADIVGGDTDIPGTHGQAVFTAQGRLVLLDELPAPPAQDTAHFGALPDTMPLIVQHAPGIPYLAVHVHYGGPHSTSAGGSVRVEAEAGMWPLTKVTPGERLDEEYPAADWLRAAERLGRRLEGHARRIEAEAVVVAGDVWARGILVRRLPSLLGARVVTVEGAGESEPRRALLEHRLDDLFRGRMAAHDRALLGSFLARRAHDGASAEGLSAAVSALQASQVKALFLNNHPESPLRLWVGPEPGQLALSEQELHSYGVREVREERADAALARALVGTRAELVVVPERRLRLREGVGVLLRRAGTGSHP</sequence>
<dbReference type="Proteomes" id="UP001597261">
    <property type="component" value="Unassembled WGS sequence"/>
</dbReference>
<feature type="compositionally biased region" description="Basic and acidic residues" evidence="1">
    <location>
        <begin position="20"/>
        <end position="37"/>
    </location>
</feature>
<proteinExistence type="predicted"/>
<evidence type="ECO:0000313" key="2">
    <source>
        <dbReference type="EMBL" id="MFD1659381.1"/>
    </source>
</evidence>
<feature type="region of interest" description="Disordered" evidence="1">
    <location>
        <begin position="1"/>
        <end position="48"/>
    </location>
</feature>
<gene>
    <name evidence="2" type="ORF">ACFSL4_14495</name>
</gene>
<keyword evidence="3" id="KW-1185">Reference proteome</keyword>
<dbReference type="RefSeq" id="WP_381082476.1">
    <property type="nucleotide sequence ID" value="NZ_JBHUDX010000033.1"/>
</dbReference>
<dbReference type="InterPro" id="IPR040701">
    <property type="entry name" value="Bact_RF_family2"/>
</dbReference>
<comment type="caution">
    <text evidence="2">The sequence shown here is derived from an EMBL/GenBank/DDBJ whole genome shotgun (WGS) entry which is preliminary data.</text>
</comment>
<name>A0ABW4ISA6_9ACTN</name>